<evidence type="ECO:0000313" key="3">
    <source>
        <dbReference type="Proteomes" id="UP000644507"/>
    </source>
</evidence>
<proteinExistence type="predicted"/>
<keyword evidence="1" id="KW-0732">Signal</keyword>
<accession>A0A918TKC6</accession>
<keyword evidence="3" id="KW-1185">Reference proteome</keyword>
<feature type="signal peptide" evidence="1">
    <location>
        <begin position="1"/>
        <end position="19"/>
    </location>
</feature>
<reference evidence="2" key="1">
    <citation type="journal article" date="2014" name="Int. J. Syst. Evol. Microbiol.">
        <title>Complete genome sequence of Corynebacterium casei LMG S-19264T (=DSM 44701T), isolated from a smear-ripened cheese.</title>
        <authorList>
            <consortium name="US DOE Joint Genome Institute (JGI-PGF)"/>
            <person name="Walter F."/>
            <person name="Albersmeier A."/>
            <person name="Kalinowski J."/>
            <person name="Ruckert C."/>
        </authorList>
    </citation>
    <scope>NUCLEOTIDE SEQUENCE</scope>
    <source>
        <strain evidence="2">KCTC 12988</strain>
    </source>
</reference>
<gene>
    <name evidence="2" type="ORF">GCM10007100_09160</name>
</gene>
<organism evidence="2 3">
    <name type="scientific">Roseibacillus persicicus</name>
    <dbReference type="NCBI Taxonomy" id="454148"/>
    <lineage>
        <taxon>Bacteria</taxon>
        <taxon>Pseudomonadati</taxon>
        <taxon>Verrucomicrobiota</taxon>
        <taxon>Verrucomicrobiia</taxon>
        <taxon>Verrucomicrobiales</taxon>
        <taxon>Verrucomicrobiaceae</taxon>
        <taxon>Roseibacillus</taxon>
    </lineage>
</organism>
<protein>
    <submittedName>
        <fullName evidence="2">Uncharacterized protein</fullName>
    </submittedName>
</protein>
<dbReference type="EMBL" id="BMXI01000003">
    <property type="protein sequence ID" value="GHC45858.1"/>
    <property type="molecule type" value="Genomic_DNA"/>
</dbReference>
<reference evidence="2" key="2">
    <citation type="submission" date="2020-09" db="EMBL/GenBank/DDBJ databases">
        <authorList>
            <person name="Sun Q."/>
            <person name="Kim S."/>
        </authorList>
    </citation>
    <scope>NUCLEOTIDE SEQUENCE</scope>
    <source>
        <strain evidence="2">KCTC 12988</strain>
    </source>
</reference>
<sequence>MMPFLRSFPAILLSTLALAPSVHSEVHSLSLLGKVTTLQSINGALENRIRLNDPYVLTLSYDPDAEVDHDSNSGDARNNIDLSITLDPVHIDSPIWIASMLNQPEGALIIENNSIATTGTALDSLRALVTLEDFSSTFPADTESADPQFGTIEVEVGGRFVSEVDRLPTTLEMIQFLESAVAEVSLNGDYLVGFTFDRLTANSKVEGQSDELDVPNVVLNQVFKSGTTYYASLGTSDSLAGAGYRLESSLNLEDWTPRYLFVGTGSPLTSRFSYGGGNFFRIVSNGAELALLADEDRPRD</sequence>
<dbReference type="AlphaFoldDB" id="A0A918TKC6"/>
<feature type="chain" id="PRO_5038093470" evidence="1">
    <location>
        <begin position="20"/>
        <end position="300"/>
    </location>
</feature>
<name>A0A918TKC6_9BACT</name>
<evidence type="ECO:0000256" key="1">
    <source>
        <dbReference type="SAM" id="SignalP"/>
    </source>
</evidence>
<evidence type="ECO:0000313" key="2">
    <source>
        <dbReference type="EMBL" id="GHC45858.1"/>
    </source>
</evidence>
<dbReference type="RefSeq" id="WP_189567764.1">
    <property type="nucleotide sequence ID" value="NZ_BMXI01000003.1"/>
</dbReference>
<comment type="caution">
    <text evidence="2">The sequence shown here is derived from an EMBL/GenBank/DDBJ whole genome shotgun (WGS) entry which is preliminary data.</text>
</comment>
<dbReference type="Proteomes" id="UP000644507">
    <property type="component" value="Unassembled WGS sequence"/>
</dbReference>